<dbReference type="EMBL" id="LROR01000049">
    <property type="protein sequence ID" value="OBR93961.1"/>
    <property type="molecule type" value="Genomic_DNA"/>
</dbReference>
<proteinExistence type="predicted"/>
<dbReference type="PATRIC" id="fig|1705578.3.peg.1990"/>
<dbReference type="Proteomes" id="UP000077384">
    <property type="component" value="Unassembled WGS sequence"/>
</dbReference>
<evidence type="ECO:0000313" key="4">
    <source>
        <dbReference type="Proteomes" id="UP000093694"/>
    </source>
</evidence>
<keyword evidence="4" id="KW-1185">Reference proteome</keyword>
<protein>
    <submittedName>
        <fullName evidence="1">Uncharacterized protein</fullName>
    </submittedName>
</protein>
<accession>A0A162NBB5</accession>
<dbReference type="EMBL" id="LITQ01000026">
    <property type="protein sequence ID" value="OAA91329.1"/>
    <property type="molecule type" value="Genomic_DNA"/>
</dbReference>
<evidence type="ECO:0000313" key="1">
    <source>
        <dbReference type="EMBL" id="OAA91329.1"/>
    </source>
</evidence>
<evidence type="ECO:0000313" key="3">
    <source>
        <dbReference type="Proteomes" id="UP000077384"/>
    </source>
</evidence>
<organism evidence="1 3">
    <name type="scientific">Clostridium coskatii</name>
    <dbReference type="NCBI Taxonomy" id="1705578"/>
    <lineage>
        <taxon>Bacteria</taxon>
        <taxon>Bacillati</taxon>
        <taxon>Bacillota</taxon>
        <taxon>Clostridia</taxon>
        <taxon>Eubacteriales</taxon>
        <taxon>Clostridiaceae</taxon>
        <taxon>Clostridium</taxon>
    </lineage>
</organism>
<dbReference type="AlphaFoldDB" id="A0A162NBB5"/>
<reference evidence="1 3" key="1">
    <citation type="journal article" date="2015" name="Biotechnol. Bioeng.">
        <title>Genome sequence and phenotypic characterization of Caulobacter segnis.</title>
        <authorList>
            <person name="Patel S."/>
            <person name="Fletcher B."/>
            <person name="Scott D.C."/>
            <person name="Ely B."/>
        </authorList>
    </citation>
    <scope>NUCLEOTIDE SEQUENCE [LARGE SCALE GENOMIC DNA]</scope>
    <source>
        <strain evidence="1 3">PS02</strain>
    </source>
</reference>
<comment type="caution">
    <text evidence="1">The sequence shown here is derived from an EMBL/GenBank/DDBJ whole genome shotgun (WGS) entry which is preliminary data.</text>
</comment>
<sequence>MTKKQKVAKINKIKVMQMSGITGFERRLMI</sequence>
<evidence type="ECO:0000313" key="2">
    <source>
        <dbReference type="EMBL" id="OBR93961.1"/>
    </source>
</evidence>
<reference evidence="2 4" key="2">
    <citation type="journal article" date="2016" name="Front. Microbiol.">
        <title>Industrial Acetogenic Biocatalysts: A Comparative Metabolic and Genomic Analysis.</title>
        <authorList>
            <person name="Bengelsdorf F."/>
            <person name="Poehlein A."/>
            <person name="Sonja S."/>
            <person name="Erz C."/>
            <person name="Hummel T."/>
            <person name="Hoffmeister S."/>
            <person name="Daniel R."/>
            <person name="Durre P."/>
        </authorList>
    </citation>
    <scope>NUCLEOTIDE SEQUENCE [LARGE SCALE GENOMIC DNA]</scope>
    <source>
        <strain evidence="2 4">PTA-10522</strain>
    </source>
</reference>
<gene>
    <name evidence="2" type="ORF">CLCOS_20970</name>
    <name evidence="1" type="ORF">WX73_01739</name>
</gene>
<name>A0A162NBB5_9CLOT</name>
<dbReference type="Proteomes" id="UP000093694">
    <property type="component" value="Unassembled WGS sequence"/>
</dbReference>